<proteinExistence type="predicted"/>
<dbReference type="InterPro" id="IPR016181">
    <property type="entry name" value="Acyl_CoA_acyltransferase"/>
</dbReference>
<accession>A0A024H4E3</accession>
<name>A0A024H4E3_9MICC</name>
<dbReference type="PROSITE" id="PS51186">
    <property type="entry name" value="GNAT"/>
    <property type="match status" value="1"/>
</dbReference>
<sequence>MAIEYREWREGDDLALLEIWGGPETSQARQFRGALALSSDGSSSPWRRCIVAEDVIDGVGIPVAAGVVYEASLHPERLWTYIEVARDHRRNGIGATLLTMLRREADKSPSGVSKLRAKVEPGTPGAAFAEHFDLTPIQRSRLVVVEPGALRLPVFPAKDGASGPSNDENAGSDVVMDLATGSVELTDVVGRYYTAIHGWDSPGVLSVGQVQKLFLDDLTGAHGAIVLRAQPESAFGAGVAPSKKGRIRAFAVSYAAPADPDAAPGQEAAGQEAPTDVFVGHEPALAADDAAEAVRDMLALIAYQHPVMLELDDSMTALRAAVEPLLESGKARLAGPETLVVSD</sequence>
<dbReference type="GO" id="GO:0016747">
    <property type="term" value="F:acyltransferase activity, transferring groups other than amino-acyl groups"/>
    <property type="evidence" value="ECO:0007669"/>
    <property type="project" value="InterPro"/>
</dbReference>
<evidence type="ECO:0000313" key="2">
    <source>
        <dbReference type="EMBL" id="CCQ46873.1"/>
    </source>
</evidence>
<evidence type="ECO:0000259" key="1">
    <source>
        <dbReference type="PROSITE" id="PS51186"/>
    </source>
</evidence>
<dbReference type="RefSeq" id="WP_050055761.1">
    <property type="nucleotide sequence ID" value="NZ_CAQI01000046.1"/>
</dbReference>
<dbReference type="SUPFAM" id="SSF55729">
    <property type="entry name" value="Acyl-CoA N-acyltransferases (Nat)"/>
    <property type="match status" value="1"/>
</dbReference>
<dbReference type="OrthoDB" id="3676098at2"/>
<reference evidence="3" key="1">
    <citation type="journal article" date="2014" name="Genome Announc.">
        <title>Genome Sequence of Arthrobacter siccitolerans 4J27, a Xeroprotectant-Producing Desiccation-Tolerant Microorganism.</title>
        <authorList>
            <person name="Manzanera M."/>
            <person name="Santa-Cruz-Calvo L."/>
            <person name="Vilchez J.I."/>
            <person name="Garcia-Fontana C."/>
            <person name="Silva-Castro G.A."/>
            <person name="Calvo C."/>
            <person name="Gonzalez-Lopez J."/>
        </authorList>
    </citation>
    <scope>NUCLEOTIDE SEQUENCE [LARGE SCALE GENOMIC DNA]</scope>
    <source>
        <strain evidence="3">4J27</strain>
    </source>
</reference>
<comment type="caution">
    <text evidence="2">The sequence shown here is derived from an EMBL/GenBank/DDBJ whole genome shotgun (WGS) entry which is preliminary data.</text>
</comment>
<feature type="domain" description="N-acetyltransferase" evidence="1">
    <location>
        <begin position="3"/>
        <end position="157"/>
    </location>
</feature>
<dbReference type="Gene3D" id="3.40.630.30">
    <property type="match status" value="1"/>
</dbReference>
<dbReference type="AlphaFoldDB" id="A0A024H4E3"/>
<gene>
    <name evidence="2" type="ORF">ARTSIC4J27_2849</name>
</gene>
<organism evidence="2 3">
    <name type="scientific">Pseudarthrobacter siccitolerans</name>
    <dbReference type="NCBI Taxonomy" id="861266"/>
    <lineage>
        <taxon>Bacteria</taxon>
        <taxon>Bacillati</taxon>
        <taxon>Actinomycetota</taxon>
        <taxon>Actinomycetes</taxon>
        <taxon>Micrococcales</taxon>
        <taxon>Micrococcaceae</taxon>
        <taxon>Pseudarthrobacter</taxon>
    </lineage>
</organism>
<dbReference type="InterPro" id="IPR000182">
    <property type="entry name" value="GNAT_dom"/>
</dbReference>
<evidence type="ECO:0000313" key="3">
    <source>
        <dbReference type="Proteomes" id="UP000035722"/>
    </source>
</evidence>
<keyword evidence="3" id="KW-1185">Reference proteome</keyword>
<dbReference type="STRING" id="861266.ARTSIC4J27_2849"/>
<dbReference type="Proteomes" id="UP000035722">
    <property type="component" value="Unassembled WGS sequence"/>
</dbReference>
<protein>
    <recommendedName>
        <fullName evidence="1">N-acetyltransferase domain-containing protein</fullName>
    </recommendedName>
</protein>
<dbReference type="EMBL" id="CAQI01000046">
    <property type="protein sequence ID" value="CCQ46873.1"/>
    <property type="molecule type" value="Genomic_DNA"/>
</dbReference>